<reference evidence="1 2" key="1">
    <citation type="submission" date="2020-04" db="EMBL/GenBank/DDBJ databases">
        <title>Novel Paenibacillus strain UniB2 isolated from commercial digestive syrup.</title>
        <authorList>
            <person name="Thorat V."/>
            <person name="Kirdat K."/>
            <person name="Tiwarekar B."/>
            <person name="Yadav A."/>
        </authorList>
    </citation>
    <scope>NUCLEOTIDE SEQUENCE [LARGE SCALE GENOMIC DNA]</scope>
    <source>
        <strain evidence="1 2">UniB2</strain>
    </source>
</reference>
<sequence>METPSTVFSLMSFLPIVLFIIYGLFILLGLYALYLLIKFLIRAIAALDIYLDEKRNRRL</sequence>
<organism evidence="1 2">
    <name type="scientific">Paenibacillus albicereus</name>
    <dbReference type="NCBI Taxonomy" id="2726185"/>
    <lineage>
        <taxon>Bacteria</taxon>
        <taxon>Bacillati</taxon>
        <taxon>Bacillota</taxon>
        <taxon>Bacilli</taxon>
        <taxon>Bacillales</taxon>
        <taxon>Paenibacillaceae</taxon>
        <taxon>Paenibacillus</taxon>
    </lineage>
</organism>
<dbReference type="RefSeq" id="WP_168905841.1">
    <property type="nucleotide sequence ID" value="NZ_CP051428.1"/>
</dbReference>
<accession>A0A6H2GS20</accession>
<protein>
    <submittedName>
        <fullName evidence="1">Uncharacterized protein</fullName>
    </submittedName>
</protein>
<keyword evidence="2" id="KW-1185">Reference proteome</keyword>
<evidence type="ECO:0000313" key="1">
    <source>
        <dbReference type="EMBL" id="QJC50149.1"/>
    </source>
</evidence>
<proteinExistence type="predicted"/>
<dbReference type="AlphaFoldDB" id="A0A6H2GS20"/>
<name>A0A6H2GS20_9BACL</name>
<dbReference type="KEGG" id="palr:HGI30_17380"/>
<evidence type="ECO:0000313" key="2">
    <source>
        <dbReference type="Proteomes" id="UP000502136"/>
    </source>
</evidence>
<dbReference type="EMBL" id="CP051428">
    <property type="protein sequence ID" value="QJC50149.1"/>
    <property type="molecule type" value="Genomic_DNA"/>
</dbReference>
<gene>
    <name evidence="1" type="ORF">HGI30_17380</name>
</gene>
<dbReference type="Proteomes" id="UP000502136">
    <property type="component" value="Chromosome"/>
</dbReference>